<keyword evidence="4" id="KW-1185">Reference proteome</keyword>
<evidence type="ECO:0000259" key="2">
    <source>
        <dbReference type="PROSITE" id="PS50887"/>
    </source>
</evidence>
<sequence length="470" mass="50560">MSLPQSTESPPILRSTAANSSEFGVRDSLTGLPGRQQLVDALAALFAPPNANPALILLDLDRFKLANDGFGTEVGDALLCRVSQRLVSLAKGAVMVARVSGDGFGVLLADTVETEAVALRILDYIGRPYAVSGHSVTISASVGFAMAPEDGFDAASLFYGADLALHQAEKDGRSRLRRFASSMQTTASVRQKLESDLRAALTLQQVELRRALVSEQFEVHYQPQVCLADGRLKGFEALLRWRHPLCGWISPAEFIPIAEEIGLIELVGEWVMRIACRDAAAWPVPLGGRPLRIAVNVSPLQLRDGPSLLAAIARAAMEAGLPLKRLELEITENALVCDVAETLLAIKQMGCELALDDFGTGYSSLGRLRNLPFDRIKIDRSFMLDLAEEAADEARSSAMWMVRAIASLGSGLGQETIAEGIETEGQAALARDAGCTEMQGFLVSRAIPNTEVADFIVNHVCAEKGQPLHD</sequence>
<dbReference type="Pfam" id="PF00563">
    <property type="entry name" value="EAL"/>
    <property type="match status" value="1"/>
</dbReference>
<reference evidence="3 4" key="1">
    <citation type="journal article" date="2019" name="Environ. Microbiol.">
        <title>Species interactions and distinct microbial communities in high Arctic permafrost affected cryosols are associated with the CH4 and CO2 gas fluxes.</title>
        <authorList>
            <person name="Altshuler I."/>
            <person name="Hamel J."/>
            <person name="Turney S."/>
            <person name="Magnuson E."/>
            <person name="Levesque R."/>
            <person name="Greer C."/>
            <person name="Whyte L.G."/>
        </authorList>
    </citation>
    <scope>NUCLEOTIDE SEQUENCE [LARGE SCALE GENOMIC DNA]</scope>
    <source>
        <strain evidence="3 4">E6.1</strain>
    </source>
</reference>
<dbReference type="InterPro" id="IPR043128">
    <property type="entry name" value="Rev_trsase/Diguanyl_cyclase"/>
</dbReference>
<dbReference type="PANTHER" id="PTHR44757">
    <property type="entry name" value="DIGUANYLATE CYCLASE DGCP"/>
    <property type="match status" value="1"/>
</dbReference>
<accession>A0A502FAW1</accession>
<organism evidence="3 4">
    <name type="scientific">Sphingomonas glacialis</name>
    <dbReference type="NCBI Taxonomy" id="658225"/>
    <lineage>
        <taxon>Bacteria</taxon>
        <taxon>Pseudomonadati</taxon>
        <taxon>Pseudomonadota</taxon>
        <taxon>Alphaproteobacteria</taxon>
        <taxon>Sphingomonadales</taxon>
        <taxon>Sphingomonadaceae</taxon>
        <taxon>Sphingomonas</taxon>
    </lineage>
</organism>
<name>A0A502FAW1_9SPHN</name>
<dbReference type="InterPro" id="IPR001633">
    <property type="entry name" value="EAL_dom"/>
</dbReference>
<dbReference type="PANTHER" id="PTHR44757:SF2">
    <property type="entry name" value="BIOFILM ARCHITECTURE MAINTENANCE PROTEIN MBAA"/>
    <property type="match status" value="1"/>
</dbReference>
<dbReference type="Gene3D" id="3.30.70.270">
    <property type="match status" value="1"/>
</dbReference>
<evidence type="ECO:0000259" key="1">
    <source>
        <dbReference type="PROSITE" id="PS50883"/>
    </source>
</evidence>
<dbReference type="SUPFAM" id="SSF141868">
    <property type="entry name" value="EAL domain-like"/>
    <property type="match status" value="1"/>
</dbReference>
<dbReference type="EMBL" id="RCZC01000013">
    <property type="protein sequence ID" value="TPG46568.1"/>
    <property type="molecule type" value="Genomic_DNA"/>
</dbReference>
<comment type="caution">
    <text evidence="3">The sequence shown here is derived from an EMBL/GenBank/DDBJ whole genome shotgun (WGS) entry which is preliminary data.</text>
</comment>
<evidence type="ECO:0000313" key="4">
    <source>
        <dbReference type="Proteomes" id="UP000319931"/>
    </source>
</evidence>
<dbReference type="SMART" id="SM00052">
    <property type="entry name" value="EAL"/>
    <property type="match status" value="1"/>
</dbReference>
<dbReference type="NCBIfam" id="TIGR00254">
    <property type="entry name" value="GGDEF"/>
    <property type="match status" value="1"/>
</dbReference>
<dbReference type="AlphaFoldDB" id="A0A502FAW1"/>
<dbReference type="PROSITE" id="PS50887">
    <property type="entry name" value="GGDEF"/>
    <property type="match status" value="1"/>
</dbReference>
<dbReference type="Proteomes" id="UP000319931">
    <property type="component" value="Unassembled WGS sequence"/>
</dbReference>
<feature type="domain" description="EAL" evidence="1">
    <location>
        <begin position="201"/>
        <end position="460"/>
    </location>
</feature>
<dbReference type="RefSeq" id="WP_140852690.1">
    <property type="nucleotide sequence ID" value="NZ_RCZC01000013.1"/>
</dbReference>
<proteinExistence type="predicted"/>
<dbReference type="InterPro" id="IPR052155">
    <property type="entry name" value="Biofilm_reg_signaling"/>
</dbReference>
<evidence type="ECO:0000313" key="3">
    <source>
        <dbReference type="EMBL" id="TPG46568.1"/>
    </source>
</evidence>
<dbReference type="InterPro" id="IPR035919">
    <property type="entry name" value="EAL_sf"/>
</dbReference>
<feature type="domain" description="GGDEF" evidence="2">
    <location>
        <begin position="51"/>
        <end position="181"/>
    </location>
</feature>
<dbReference type="Pfam" id="PF00990">
    <property type="entry name" value="GGDEF"/>
    <property type="match status" value="1"/>
</dbReference>
<dbReference type="Gene3D" id="3.20.20.450">
    <property type="entry name" value="EAL domain"/>
    <property type="match status" value="1"/>
</dbReference>
<gene>
    <name evidence="3" type="ORF">EAH76_23430</name>
</gene>
<dbReference type="PROSITE" id="PS50883">
    <property type="entry name" value="EAL"/>
    <property type="match status" value="1"/>
</dbReference>
<dbReference type="CDD" id="cd01949">
    <property type="entry name" value="GGDEF"/>
    <property type="match status" value="1"/>
</dbReference>
<dbReference type="InterPro" id="IPR029787">
    <property type="entry name" value="Nucleotide_cyclase"/>
</dbReference>
<dbReference type="InterPro" id="IPR000160">
    <property type="entry name" value="GGDEF_dom"/>
</dbReference>
<dbReference type="OrthoDB" id="9814202at2"/>
<protein>
    <submittedName>
        <fullName evidence="3">Bifunctional diguanylate cyclase/phosphodiesterase</fullName>
    </submittedName>
</protein>
<dbReference type="SMART" id="SM00267">
    <property type="entry name" value="GGDEF"/>
    <property type="match status" value="1"/>
</dbReference>
<dbReference type="SUPFAM" id="SSF55073">
    <property type="entry name" value="Nucleotide cyclase"/>
    <property type="match status" value="1"/>
</dbReference>
<dbReference type="CDD" id="cd01948">
    <property type="entry name" value="EAL"/>
    <property type="match status" value="1"/>
</dbReference>